<evidence type="ECO:0000313" key="2">
    <source>
        <dbReference type="EMBL" id="ELR11910.1"/>
    </source>
</evidence>
<dbReference type="VEuPathDB" id="AmoebaDB:ACA1_274990"/>
<keyword evidence="3" id="KW-1185">Reference proteome</keyword>
<sequence length="210" mass="22928">MYLLICFGTVDQVRFNPLKPEDYCLSFSMPTWSLNYGQKLQEALSCFIHLYSQPGKYILDAFASTHSASLAAALAGHNAIAVKKDTKQWHYTSTNLPNQYQRATSSHPSTSQQPTATSPSSQLPQDSPPTSPKPLQVSHHVLDMDLPSTSLCLTCSKSIIKTTEEIVQCDAPTCMQTIHSECSISLPDGGRVCSQQCTINLTSTSSTPLL</sequence>
<accession>L8GFP5</accession>
<organism evidence="2 3">
    <name type="scientific">Acanthamoeba castellanii (strain ATCC 30010 / Neff)</name>
    <dbReference type="NCBI Taxonomy" id="1257118"/>
    <lineage>
        <taxon>Eukaryota</taxon>
        <taxon>Amoebozoa</taxon>
        <taxon>Discosea</taxon>
        <taxon>Longamoebia</taxon>
        <taxon>Centramoebida</taxon>
        <taxon>Acanthamoebidae</taxon>
        <taxon>Acanthamoeba</taxon>
    </lineage>
</organism>
<dbReference type="GeneID" id="14912359"/>
<dbReference type="KEGG" id="acan:ACA1_274990"/>
<feature type="region of interest" description="Disordered" evidence="1">
    <location>
        <begin position="100"/>
        <end position="136"/>
    </location>
</feature>
<feature type="compositionally biased region" description="Low complexity" evidence="1">
    <location>
        <begin position="104"/>
        <end position="125"/>
    </location>
</feature>
<name>L8GFP5_ACACF</name>
<dbReference type="Proteomes" id="UP000011083">
    <property type="component" value="Unassembled WGS sequence"/>
</dbReference>
<dbReference type="RefSeq" id="XP_004333923.1">
    <property type="nucleotide sequence ID" value="XM_004333875.1"/>
</dbReference>
<evidence type="ECO:0000256" key="1">
    <source>
        <dbReference type="SAM" id="MobiDB-lite"/>
    </source>
</evidence>
<protein>
    <submittedName>
        <fullName evidence="2">Uncharacterized protein</fullName>
    </submittedName>
</protein>
<dbReference type="AlphaFoldDB" id="L8GFP5"/>
<gene>
    <name evidence="2" type="ORF">ACA1_274990</name>
</gene>
<proteinExistence type="predicted"/>
<dbReference type="EMBL" id="KB008146">
    <property type="protein sequence ID" value="ELR11910.1"/>
    <property type="molecule type" value="Genomic_DNA"/>
</dbReference>
<reference evidence="2 3" key="1">
    <citation type="journal article" date="2013" name="Genome Biol.">
        <title>Genome of Acanthamoeba castellanii highlights extensive lateral gene transfer and early evolution of tyrosine kinase signaling.</title>
        <authorList>
            <person name="Clarke M."/>
            <person name="Lohan A.J."/>
            <person name="Liu B."/>
            <person name="Lagkouvardos I."/>
            <person name="Roy S."/>
            <person name="Zafar N."/>
            <person name="Bertelli C."/>
            <person name="Schilde C."/>
            <person name="Kianianmomeni A."/>
            <person name="Burglin T.R."/>
            <person name="Frech C."/>
            <person name="Turcotte B."/>
            <person name="Kopec K.O."/>
            <person name="Synnott J.M."/>
            <person name="Choo C."/>
            <person name="Paponov I."/>
            <person name="Finkler A."/>
            <person name="Soon Heng Tan C."/>
            <person name="Hutchins A.P."/>
            <person name="Weinmeier T."/>
            <person name="Rattei T."/>
            <person name="Chu J.S."/>
            <person name="Gimenez G."/>
            <person name="Irimia M."/>
            <person name="Rigden D.J."/>
            <person name="Fitzpatrick D.A."/>
            <person name="Lorenzo-Morales J."/>
            <person name="Bateman A."/>
            <person name="Chiu C.H."/>
            <person name="Tang P."/>
            <person name="Hegemann P."/>
            <person name="Fromm H."/>
            <person name="Raoult D."/>
            <person name="Greub G."/>
            <person name="Miranda-Saavedra D."/>
            <person name="Chen N."/>
            <person name="Nash P."/>
            <person name="Ginger M.L."/>
            <person name="Horn M."/>
            <person name="Schaap P."/>
            <person name="Caler L."/>
            <person name="Loftus B."/>
        </authorList>
    </citation>
    <scope>NUCLEOTIDE SEQUENCE [LARGE SCALE GENOMIC DNA]</scope>
    <source>
        <strain evidence="2 3">Neff</strain>
    </source>
</reference>
<evidence type="ECO:0000313" key="3">
    <source>
        <dbReference type="Proteomes" id="UP000011083"/>
    </source>
</evidence>